<dbReference type="STRING" id="1353158.SAMN04488587_0067"/>
<gene>
    <name evidence="8" type="ORF">SAMN04488587_0067</name>
</gene>
<evidence type="ECO:0000259" key="7">
    <source>
        <dbReference type="Pfam" id="PF04055"/>
    </source>
</evidence>
<evidence type="ECO:0000313" key="9">
    <source>
        <dbReference type="Proteomes" id="UP000243338"/>
    </source>
</evidence>
<keyword evidence="1" id="KW-0004">4Fe-4S</keyword>
<feature type="binding site" evidence="6">
    <location>
        <position position="150"/>
    </location>
    <ligand>
        <name>[4Fe-4S] cluster</name>
        <dbReference type="ChEBI" id="CHEBI:49883"/>
        <note>4Fe-4S-S-AdoMet</note>
    </ligand>
</feature>
<evidence type="ECO:0000256" key="1">
    <source>
        <dbReference type="ARBA" id="ARBA00022485"/>
    </source>
</evidence>
<dbReference type="InterPro" id="IPR016431">
    <property type="entry name" value="Pyrv-formate_lyase-activ_prd"/>
</dbReference>
<reference evidence="9" key="1">
    <citation type="submission" date="2016-10" db="EMBL/GenBank/DDBJ databases">
        <authorList>
            <person name="Varghese N."/>
            <person name="Submissions S."/>
        </authorList>
    </citation>
    <scope>NUCLEOTIDE SEQUENCE [LARGE SCALE GENOMIC DNA]</scope>
    <source>
        <strain evidence="9">SLH 33</strain>
    </source>
</reference>
<dbReference type="InterPro" id="IPR007197">
    <property type="entry name" value="rSAM"/>
</dbReference>
<evidence type="ECO:0000256" key="5">
    <source>
        <dbReference type="ARBA" id="ARBA00023014"/>
    </source>
</evidence>
<dbReference type="GO" id="GO:0046872">
    <property type="term" value="F:metal ion binding"/>
    <property type="evidence" value="ECO:0007669"/>
    <property type="project" value="UniProtKB-KW"/>
</dbReference>
<dbReference type="Pfam" id="PF04055">
    <property type="entry name" value="Radical_SAM"/>
    <property type="match status" value="1"/>
</dbReference>
<dbReference type="InterPro" id="IPR013785">
    <property type="entry name" value="Aldolase_TIM"/>
</dbReference>
<keyword evidence="9" id="KW-1185">Reference proteome</keyword>
<dbReference type="PANTHER" id="PTHR30352">
    <property type="entry name" value="PYRUVATE FORMATE-LYASE-ACTIVATING ENZYME"/>
    <property type="match status" value="1"/>
</dbReference>
<dbReference type="CDD" id="cd01335">
    <property type="entry name" value="Radical_SAM"/>
    <property type="match status" value="1"/>
</dbReference>
<dbReference type="InterPro" id="IPR058240">
    <property type="entry name" value="rSAM_sf"/>
</dbReference>
<sequence>MGKCKICGKESPLISSFLGLCLECIRNRPEEALPLAKKAHALSRSRFGLVPEVPKGGGVKCKFCGNECEIHEGSKGYCGLVGNEKGKMLRDRELIATYYYDPHPTNCVAEWACPASGIGYPEYSMCKGIEYGYNNLAVFCIGCSFDCLFCQNWHFREDIAVKPKVDDEEFLDAISENTTCICFFGGDPTPQLDKITRICKKAEGKNRVLRFCLETDGNANPKLLGNFAEIGLRSGGNIKFDLKFWNEYLNIAITGVSNKNTYENFRRMERFYKQRKEIPFLTASTLMVPGYTDDKEVKGIASFIASIDEEIPYSLLAFYPHFDMRDLPLTKREDALRFQRIAKEEGLKNVRIGNVHLLA</sequence>
<dbReference type="RefSeq" id="WP_091687944.1">
    <property type="nucleotide sequence ID" value="NZ_CAAGSJ010000004.1"/>
</dbReference>
<feature type="domain" description="Radical SAM core" evidence="7">
    <location>
        <begin position="141"/>
        <end position="295"/>
    </location>
</feature>
<dbReference type="GO" id="GO:0051539">
    <property type="term" value="F:4 iron, 4 sulfur cluster binding"/>
    <property type="evidence" value="ECO:0007669"/>
    <property type="project" value="UniProtKB-KW"/>
</dbReference>
<keyword evidence="4 6" id="KW-0408">Iron</keyword>
<dbReference type="PANTHER" id="PTHR30352:SF22">
    <property type="entry name" value="PYRUVATE FORMATE-LYASE ACTIVATING ENZYME HOMOLOG"/>
    <property type="match status" value="1"/>
</dbReference>
<feature type="binding site" evidence="6">
    <location>
        <position position="143"/>
    </location>
    <ligand>
        <name>[4Fe-4S] cluster</name>
        <dbReference type="ChEBI" id="CHEBI:49883"/>
        <note>4Fe-4S-S-AdoMet</note>
    </ligand>
</feature>
<evidence type="ECO:0000256" key="4">
    <source>
        <dbReference type="ARBA" id="ARBA00023004"/>
    </source>
</evidence>
<dbReference type="Proteomes" id="UP000243338">
    <property type="component" value="Unassembled WGS sequence"/>
</dbReference>
<comment type="cofactor">
    <cofactor evidence="6">
        <name>[4Fe-4S] cluster</name>
        <dbReference type="ChEBI" id="CHEBI:49883"/>
    </cofactor>
    <text evidence="6">Binds 1 [4Fe-4S] cluster. The cluster is coordinated with 3 cysteines and an exchangeable S-adenosyl-L-methionine.</text>
</comment>
<evidence type="ECO:0000313" key="8">
    <source>
        <dbReference type="EMBL" id="SES62036.1"/>
    </source>
</evidence>
<organism evidence="8 9">
    <name type="scientific">Methanococcoides vulcani</name>
    <dbReference type="NCBI Taxonomy" id="1353158"/>
    <lineage>
        <taxon>Archaea</taxon>
        <taxon>Methanobacteriati</taxon>
        <taxon>Methanobacteriota</taxon>
        <taxon>Stenosarchaea group</taxon>
        <taxon>Methanomicrobia</taxon>
        <taxon>Methanosarcinales</taxon>
        <taxon>Methanosarcinaceae</taxon>
        <taxon>Methanococcoides</taxon>
    </lineage>
</organism>
<dbReference type="SUPFAM" id="SSF102114">
    <property type="entry name" value="Radical SAM enzymes"/>
    <property type="match status" value="1"/>
</dbReference>
<dbReference type="SFLD" id="SFLDS00029">
    <property type="entry name" value="Radical_SAM"/>
    <property type="match status" value="1"/>
</dbReference>
<evidence type="ECO:0000256" key="3">
    <source>
        <dbReference type="ARBA" id="ARBA00022723"/>
    </source>
</evidence>
<proteinExistence type="predicted"/>
<keyword evidence="3 6" id="KW-0479">Metal-binding</keyword>
<name>A0A1H9Y096_9EURY</name>
<keyword evidence="8" id="KW-0456">Lyase</keyword>
<protein>
    <submittedName>
        <fullName evidence="8">Pyruvate formate lyase activating enzyme</fullName>
    </submittedName>
</protein>
<dbReference type="AlphaFoldDB" id="A0A1H9Y096"/>
<accession>A0A1H9Y096</accession>
<dbReference type="PIRSF" id="PIRSF004869">
    <property type="entry name" value="PflX_prd"/>
    <property type="match status" value="1"/>
</dbReference>
<dbReference type="Gene3D" id="3.20.20.70">
    <property type="entry name" value="Aldolase class I"/>
    <property type="match status" value="1"/>
</dbReference>
<keyword evidence="2 6" id="KW-0949">S-adenosyl-L-methionine</keyword>
<dbReference type="OrthoDB" id="371936at2157"/>
<keyword evidence="5 6" id="KW-0411">Iron-sulfur</keyword>
<dbReference type="InterPro" id="IPR034457">
    <property type="entry name" value="Organic_radical-activating"/>
</dbReference>
<evidence type="ECO:0000256" key="6">
    <source>
        <dbReference type="PIRSR" id="PIRSR004869-50"/>
    </source>
</evidence>
<evidence type="ECO:0000256" key="2">
    <source>
        <dbReference type="ARBA" id="ARBA00022691"/>
    </source>
</evidence>
<dbReference type="EMBL" id="FOHQ01000001">
    <property type="protein sequence ID" value="SES62036.1"/>
    <property type="molecule type" value="Genomic_DNA"/>
</dbReference>
<feature type="binding site" evidence="6">
    <location>
        <position position="147"/>
    </location>
    <ligand>
        <name>[4Fe-4S] cluster</name>
        <dbReference type="ChEBI" id="CHEBI:49883"/>
        <note>4Fe-4S-S-AdoMet</note>
    </ligand>
</feature>
<dbReference type="GO" id="GO:0016829">
    <property type="term" value="F:lyase activity"/>
    <property type="evidence" value="ECO:0007669"/>
    <property type="project" value="UniProtKB-KW"/>
</dbReference>
<keyword evidence="8" id="KW-0670">Pyruvate</keyword>